<evidence type="ECO:0000259" key="1">
    <source>
        <dbReference type="Pfam" id="PF09722"/>
    </source>
</evidence>
<reference evidence="4 5" key="1">
    <citation type="journal article" date="2012" name="J. Bacteriol.">
        <title>Draft Genome Sequence of the Soil Bacterium Burkholderia terrae Strain BS001, Which Interacts with Fungal Surface Structures.</title>
        <authorList>
            <person name="Nazir R."/>
            <person name="Hansen M.A."/>
            <person name="Sorensen S."/>
            <person name="van Elsas J.D."/>
        </authorList>
    </citation>
    <scope>NUCLEOTIDE SEQUENCE [LARGE SCALE GENOMIC DNA]</scope>
    <source>
        <strain evidence="4 5">BS001</strain>
    </source>
</reference>
<dbReference type="GeneID" id="55531245"/>
<dbReference type="NCBIfam" id="TIGR02293">
    <property type="entry name" value="TAS_TIGR02293"/>
    <property type="match status" value="1"/>
</dbReference>
<dbReference type="GO" id="GO:0003677">
    <property type="term" value="F:DNA binding"/>
    <property type="evidence" value="ECO:0007669"/>
    <property type="project" value="InterPro"/>
</dbReference>
<dbReference type="Pfam" id="PF09722">
    <property type="entry name" value="Xre_MbcA_ParS_C"/>
    <property type="match status" value="1"/>
</dbReference>
<proteinExistence type="predicted"/>
<dbReference type="InterPro" id="IPR011979">
    <property type="entry name" value="Antitox_Xre"/>
</dbReference>
<feature type="domain" description="Antitoxin Xre/MbcA/ParS-like toxin-binding" evidence="1">
    <location>
        <begin position="99"/>
        <end position="148"/>
    </location>
</feature>
<dbReference type="InterPro" id="IPR046847">
    <property type="entry name" value="Xre-like_HTH"/>
</dbReference>
<sequence>MATIPFIPSRGGDPRRSLFTSLEQLLAIPVRNDADLADLARNGLRVDALDRLEEKGLKPDELAFIISRRMLSHRRRKDERLSIEESDRVIRLARIVAHASAVFGNVEKAMGWLRNAQMRFASRTALEMTTTEHGARLVEEALVQIDEGHFA</sequence>
<evidence type="ECO:0000313" key="6">
    <source>
        <dbReference type="Proteomes" id="UP000236649"/>
    </source>
</evidence>
<dbReference type="Pfam" id="PF20432">
    <property type="entry name" value="Xre-like-HTH"/>
    <property type="match status" value="1"/>
</dbReference>
<protein>
    <submittedName>
        <fullName evidence="3">DUF2384 domain-containing protein</fullName>
    </submittedName>
</protein>
<evidence type="ECO:0000313" key="5">
    <source>
        <dbReference type="Proteomes" id="UP000004980"/>
    </source>
</evidence>
<dbReference type="EMBL" id="CP026106">
    <property type="protein sequence ID" value="AUT73040.1"/>
    <property type="molecule type" value="Genomic_DNA"/>
</dbReference>
<feature type="domain" description="Antitoxin Xre-like helix-turn-helix" evidence="2">
    <location>
        <begin position="35"/>
        <end position="94"/>
    </location>
</feature>
<evidence type="ECO:0000313" key="4">
    <source>
        <dbReference type="EMBL" id="EIM96020.1"/>
    </source>
</evidence>
<dbReference type="Proteomes" id="UP000004980">
    <property type="component" value="Unassembled WGS sequence"/>
</dbReference>
<reference evidence="3 6" key="2">
    <citation type="submission" date="2018-01" db="EMBL/GenBank/DDBJ databases">
        <title>Species boundaries and ecological features among Paraburkholderia terrae DSMZ17804T, P. hospita DSMZ17164T and P. caribensis DSMZ13236T.</title>
        <authorList>
            <person name="Pratama A.A."/>
        </authorList>
    </citation>
    <scope>NUCLEOTIDE SEQUENCE [LARGE SCALE GENOMIC DNA]</scope>
    <source>
        <strain evidence="3 6">DSM 17164</strain>
    </source>
</reference>
<evidence type="ECO:0000259" key="2">
    <source>
        <dbReference type="Pfam" id="PF20432"/>
    </source>
</evidence>
<dbReference type="InterPro" id="IPR024467">
    <property type="entry name" value="Xre/MbcA/ParS-like_toxin-bd"/>
</dbReference>
<evidence type="ECO:0000313" key="3">
    <source>
        <dbReference type="EMBL" id="AUT73040.1"/>
    </source>
</evidence>
<accession>A0AAN1JFG5</accession>
<dbReference type="EMBL" id="AKAU01000213">
    <property type="protein sequence ID" value="EIM96020.1"/>
    <property type="molecule type" value="Genomic_DNA"/>
</dbReference>
<gene>
    <name evidence="3" type="ORF">C2L64_23300</name>
    <name evidence="4" type="ORF">WQE_36430</name>
</gene>
<name>A0AAN1JFG5_9BURK</name>
<dbReference type="RefSeq" id="WP_007589980.1">
    <property type="nucleotide sequence ID" value="NZ_AKAU01000213.1"/>
</dbReference>
<dbReference type="AlphaFoldDB" id="A0AAN1JFG5"/>
<dbReference type="KEGG" id="phs:C2L64_23300"/>
<dbReference type="Proteomes" id="UP000236649">
    <property type="component" value="Chromosome 2"/>
</dbReference>
<keyword evidence="5" id="KW-1185">Reference proteome</keyword>
<organism evidence="3 6">
    <name type="scientific">Paraburkholderia hospita</name>
    <dbReference type="NCBI Taxonomy" id="169430"/>
    <lineage>
        <taxon>Bacteria</taxon>
        <taxon>Pseudomonadati</taxon>
        <taxon>Pseudomonadota</taxon>
        <taxon>Betaproteobacteria</taxon>
        <taxon>Burkholderiales</taxon>
        <taxon>Burkholderiaceae</taxon>
        <taxon>Paraburkholderia</taxon>
    </lineage>
</organism>